<keyword evidence="2" id="KW-0732">Signal</keyword>
<protein>
    <recommendedName>
        <fullName evidence="3">Transferrin-binding protein B C-lobe/N-lobe beta-barrel domain-containing protein</fullName>
    </recommendedName>
</protein>
<sequence length="382" mass="42234">MVKISLKMTACSLLLAFNLSGCMSVSDGASNQAGAKEESKPETIDPNTVKPIEEKPQTISGEQGWRNLKVNSITDTSSRSDRYVAEKIRAYEGQIPFSEWSNESISEISPFDKDENAEIGLNITEIGKNLNHTYQGSIVAPSLKGSLVEYDLTTQKWTKQSVDKINYIFRNTPYASYGAMFTNGNDVVYFTTALNNRYTNDGEENAQVKSEDLPYANNDGELRYRKEVVEGLSGKAEYTGKVIASVRRYVDSADAGFTSYDITQATLPTEDGTVHLTADWANKTISGEIDSKLLNKKIMLEQSEAFNLQRNTLTTGAVSLKESEFNEDESRYQAKFVGESAKGVVGEVKLAFSHEELKANDPLEYRAVFGAELKEPTSTTTP</sequence>
<dbReference type="STRING" id="1035839.GCA_000238795_01520"/>
<dbReference type="EMBL" id="QEPN01000002">
    <property type="protein sequence ID" value="RDE72982.1"/>
    <property type="molecule type" value="Genomic_DNA"/>
</dbReference>
<dbReference type="AlphaFoldDB" id="A0A369YDY0"/>
<gene>
    <name evidence="4" type="ORF">DPV93_02530</name>
</gene>
<proteinExistence type="predicted"/>
<reference evidence="4 5" key="1">
    <citation type="submission" date="2018-05" db="EMBL/GenBank/DDBJ databases">
        <title>Draft Genome Sequences for a Diverse set of 7 Haemophilus Species.</title>
        <authorList>
            <person name="Nichols M."/>
            <person name="Topaz N."/>
            <person name="Wang X."/>
            <person name="Wang X."/>
            <person name="Boxrud D."/>
        </authorList>
    </citation>
    <scope>NUCLEOTIDE SEQUENCE [LARGE SCALE GENOMIC DNA]</scope>
    <source>
        <strain evidence="4 5">C2002001239</strain>
    </source>
</reference>
<name>A0A369YDY0_9PAST</name>
<evidence type="ECO:0000313" key="4">
    <source>
        <dbReference type="EMBL" id="RDE72982.1"/>
    </source>
</evidence>
<feature type="domain" description="Transferrin-binding protein B C-lobe/N-lobe beta-barrel" evidence="3">
    <location>
        <begin position="233"/>
        <end position="372"/>
    </location>
</feature>
<dbReference type="InterPro" id="IPR001677">
    <property type="entry name" value="TbpB_B_D"/>
</dbReference>
<dbReference type="RefSeq" id="WP_111401939.1">
    <property type="nucleotide sequence ID" value="NZ_QEPN01000002.1"/>
</dbReference>
<comment type="caution">
    <text evidence="4">The sequence shown here is derived from an EMBL/GenBank/DDBJ whole genome shotgun (WGS) entry which is preliminary data.</text>
</comment>
<organism evidence="4 5">
    <name type="scientific">Haemophilus sputorum</name>
    <dbReference type="NCBI Taxonomy" id="1078480"/>
    <lineage>
        <taxon>Bacteria</taxon>
        <taxon>Pseudomonadati</taxon>
        <taxon>Pseudomonadota</taxon>
        <taxon>Gammaproteobacteria</taxon>
        <taxon>Pasteurellales</taxon>
        <taxon>Pasteurellaceae</taxon>
        <taxon>Haemophilus</taxon>
    </lineage>
</organism>
<dbReference type="Pfam" id="PF01298">
    <property type="entry name" value="TbpB_B_D"/>
    <property type="match status" value="1"/>
</dbReference>
<dbReference type="SUPFAM" id="SSF56925">
    <property type="entry name" value="OMPA-like"/>
    <property type="match status" value="1"/>
</dbReference>
<accession>A0A369YDY0</accession>
<evidence type="ECO:0000256" key="2">
    <source>
        <dbReference type="SAM" id="SignalP"/>
    </source>
</evidence>
<evidence type="ECO:0000313" key="5">
    <source>
        <dbReference type="Proteomes" id="UP000253872"/>
    </source>
</evidence>
<dbReference type="Gene3D" id="2.40.160.90">
    <property type="match status" value="1"/>
</dbReference>
<dbReference type="InterPro" id="IPR011250">
    <property type="entry name" value="OMP/PagP_B-barrel"/>
</dbReference>
<evidence type="ECO:0000256" key="1">
    <source>
        <dbReference type="SAM" id="MobiDB-lite"/>
    </source>
</evidence>
<feature type="signal peptide" evidence="2">
    <location>
        <begin position="1"/>
        <end position="21"/>
    </location>
</feature>
<feature type="chain" id="PRO_5016588413" description="Transferrin-binding protein B C-lobe/N-lobe beta-barrel domain-containing protein" evidence="2">
    <location>
        <begin position="22"/>
        <end position="382"/>
    </location>
</feature>
<evidence type="ECO:0000259" key="3">
    <source>
        <dbReference type="Pfam" id="PF01298"/>
    </source>
</evidence>
<feature type="region of interest" description="Disordered" evidence="1">
    <location>
        <begin position="28"/>
        <end position="49"/>
    </location>
</feature>
<dbReference type="Proteomes" id="UP000253872">
    <property type="component" value="Unassembled WGS sequence"/>
</dbReference>